<comment type="caution">
    <text evidence="2">The sequence shown here is derived from an EMBL/GenBank/DDBJ whole genome shotgun (WGS) entry which is preliminary data.</text>
</comment>
<dbReference type="PANTHER" id="PTHR33744:SF1">
    <property type="entry name" value="DNA-BINDING TRANSCRIPTIONAL ACTIVATOR ADER"/>
    <property type="match status" value="1"/>
</dbReference>
<name>A0A369P296_9ACTN</name>
<evidence type="ECO:0000313" key="3">
    <source>
        <dbReference type="Proteomes" id="UP000253805"/>
    </source>
</evidence>
<dbReference type="Gene3D" id="1.10.10.2840">
    <property type="entry name" value="PucR C-terminal helix-turn-helix domain"/>
    <property type="match status" value="1"/>
</dbReference>
<dbReference type="RefSeq" id="WP_114548512.1">
    <property type="nucleotide sequence ID" value="NZ_DBGDPA010000034.1"/>
</dbReference>
<feature type="domain" description="PucR C-terminal helix-turn-helix" evidence="1">
    <location>
        <begin position="105"/>
        <end position="146"/>
    </location>
</feature>
<dbReference type="PANTHER" id="PTHR33744">
    <property type="entry name" value="CARBOHYDRATE DIACID REGULATOR"/>
    <property type="match status" value="1"/>
</dbReference>
<dbReference type="InterPro" id="IPR042070">
    <property type="entry name" value="PucR_C-HTH_sf"/>
</dbReference>
<sequence>MALLVADDFESLEAGDIEVLIAGFGGHCAAGLSEVFGTDWADGAIVEALGCGEAAKRMGHSAVSWDMLGPDAFRVARQNGWLLERACAAGLDRLAASDAEAGSNLVESLRVYVACGGDANAAAERLCQHPNSVRNRVNRARAVLAMEDATDKQLFAYLSMIFL</sequence>
<dbReference type="AlphaFoldDB" id="A0A369P296"/>
<proteinExistence type="predicted"/>
<dbReference type="Pfam" id="PF13556">
    <property type="entry name" value="HTH_30"/>
    <property type="match status" value="1"/>
</dbReference>
<gene>
    <name evidence="2" type="ORF">C1850_02760</name>
</gene>
<dbReference type="EMBL" id="PPUT01000004">
    <property type="protein sequence ID" value="RDC46233.1"/>
    <property type="molecule type" value="Genomic_DNA"/>
</dbReference>
<dbReference type="InterPro" id="IPR051448">
    <property type="entry name" value="CdaR-like_regulators"/>
</dbReference>
<evidence type="ECO:0000313" key="2">
    <source>
        <dbReference type="EMBL" id="RDC46233.1"/>
    </source>
</evidence>
<evidence type="ECO:0000259" key="1">
    <source>
        <dbReference type="Pfam" id="PF13556"/>
    </source>
</evidence>
<dbReference type="Proteomes" id="UP000253805">
    <property type="component" value="Unassembled WGS sequence"/>
</dbReference>
<reference evidence="2 3" key="1">
    <citation type="journal article" date="2018" name="Elife">
        <title>Discovery and characterization of a prevalent human gut bacterial enzyme sufficient for the inactivation of a family of plant toxins.</title>
        <authorList>
            <person name="Koppel N."/>
            <person name="Bisanz J.E."/>
            <person name="Pandelia M.E."/>
            <person name="Turnbaugh P.J."/>
            <person name="Balskus E.P."/>
        </authorList>
    </citation>
    <scope>NUCLEOTIDE SEQUENCE [LARGE SCALE GENOMIC DNA]</scope>
    <source>
        <strain evidence="2 3">OB21 GAM 11</strain>
    </source>
</reference>
<accession>A0A369P296</accession>
<protein>
    <recommendedName>
        <fullName evidence="1">PucR C-terminal helix-turn-helix domain-containing protein</fullName>
    </recommendedName>
</protein>
<organism evidence="2 3">
    <name type="scientific">Adlercreutzia equolifaciens subsp. celatus</name>
    <dbReference type="NCBI Taxonomy" id="394340"/>
    <lineage>
        <taxon>Bacteria</taxon>
        <taxon>Bacillati</taxon>
        <taxon>Actinomycetota</taxon>
        <taxon>Coriobacteriia</taxon>
        <taxon>Eggerthellales</taxon>
        <taxon>Eggerthellaceae</taxon>
        <taxon>Adlercreutzia</taxon>
    </lineage>
</organism>
<dbReference type="InterPro" id="IPR025736">
    <property type="entry name" value="PucR_C-HTH_dom"/>
</dbReference>